<accession>A0A2U2HIF9</accession>
<evidence type="ECO:0000256" key="1">
    <source>
        <dbReference type="SAM" id="SignalP"/>
    </source>
</evidence>
<dbReference type="NCBIfam" id="TIGR02001">
    <property type="entry name" value="gcw_chp"/>
    <property type="match status" value="1"/>
</dbReference>
<dbReference type="AlphaFoldDB" id="A0A2U2HIF9"/>
<dbReference type="EMBL" id="PXWF02000245">
    <property type="protein sequence ID" value="PWF46135.1"/>
    <property type="molecule type" value="Genomic_DNA"/>
</dbReference>
<organism evidence="2 3">
    <name type="scientific">Massilia glaciei</name>
    <dbReference type="NCBI Taxonomy" id="1524097"/>
    <lineage>
        <taxon>Bacteria</taxon>
        <taxon>Pseudomonadati</taxon>
        <taxon>Pseudomonadota</taxon>
        <taxon>Betaproteobacteria</taxon>
        <taxon>Burkholderiales</taxon>
        <taxon>Oxalobacteraceae</taxon>
        <taxon>Telluria group</taxon>
        <taxon>Massilia</taxon>
    </lineage>
</organism>
<keyword evidence="1" id="KW-0732">Signal</keyword>
<dbReference type="Proteomes" id="UP000241421">
    <property type="component" value="Unassembled WGS sequence"/>
</dbReference>
<dbReference type="RefSeq" id="WP_106758486.1">
    <property type="nucleotide sequence ID" value="NZ_PXWF02000245.1"/>
</dbReference>
<evidence type="ECO:0000313" key="3">
    <source>
        <dbReference type="Proteomes" id="UP000241421"/>
    </source>
</evidence>
<feature type="signal peptide" evidence="1">
    <location>
        <begin position="1"/>
        <end position="23"/>
    </location>
</feature>
<feature type="chain" id="PRO_5015465223" evidence="1">
    <location>
        <begin position="24"/>
        <end position="262"/>
    </location>
</feature>
<keyword evidence="3" id="KW-1185">Reference proteome</keyword>
<gene>
    <name evidence="2" type="ORF">C7C56_016605</name>
</gene>
<evidence type="ECO:0000313" key="2">
    <source>
        <dbReference type="EMBL" id="PWF46135.1"/>
    </source>
</evidence>
<sequence>MKPTLNTLMLAPVLALAAAFAQAQTPEPAPSAELATTTGNVTLASQYISRGYQQTWGKPALQGGLDYAHPSGFSIGTWGSTISSKMIEGGSLELDLYGGYAGSMSDIGYTAMVYYYIYPGAKISSVNVKYDYGELSLGVNYKIFSAKYNHTFTKDYFGFSDARGTGYLDLNTNFDVGSGFGLQFHFGMGRVRNWPDYDWRDYKIALTRTFSNGWMAMAAVTKGNAPSGVYDNYPATTPNSSGVTEISQPLKTNAVISVTKSF</sequence>
<name>A0A2U2HIF9_9BURK</name>
<proteinExistence type="predicted"/>
<protein>
    <submittedName>
        <fullName evidence="2">Choline dehydrogenase</fullName>
    </submittedName>
</protein>
<reference evidence="2 3" key="1">
    <citation type="submission" date="2018-04" db="EMBL/GenBank/DDBJ databases">
        <title>Massilia violaceinigra sp. nov., a novel purple-pigmented bacterium isolated from Tianshan glacier, Xinjiang, China.</title>
        <authorList>
            <person name="Wang H."/>
        </authorList>
    </citation>
    <scope>NUCLEOTIDE SEQUENCE [LARGE SCALE GENOMIC DNA]</scope>
    <source>
        <strain evidence="2 3">B448-2</strain>
    </source>
</reference>
<dbReference type="InterPro" id="IPR010239">
    <property type="entry name" value="CHP02001"/>
</dbReference>
<dbReference type="OrthoDB" id="9793561at2"/>
<dbReference type="Pfam" id="PF09694">
    <property type="entry name" value="Gcw_chp"/>
    <property type="match status" value="1"/>
</dbReference>
<comment type="caution">
    <text evidence="2">The sequence shown here is derived from an EMBL/GenBank/DDBJ whole genome shotgun (WGS) entry which is preliminary data.</text>
</comment>